<evidence type="ECO:0000313" key="1">
    <source>
        <dbReference type="EMBL" id="EAS06718.2"/>
    </source>
</evidence>
<dbReference type="EMBL" id="GG662260">
    <property type="protein sequence ID" value="EAS06718.2"/>
    <property type="molecule type" value="Genomic_DNA"/>
</dbReference>
<dbReference type="KEGG" id="tet:TTHERM_00688580"/>
<sequence>MSSYSKFNSLFLSQTYAKKKYARKQMPKLKSSKNINYIKQKSRNTLIYILNNMVQLFLTFKLLKYYHNLGVIDKDLEELQAKLQEINAQFLKSKIPELKHLKEDAGKIVEVFVYIQTGKENNFENAKGYLMKQNTIDLNINFMDTGSIELIKLQEVWTSRRTILESIKNQKQYQKHQQILKQMLDWILIFYEIIIKQEILKNIETMYQEYSEKKEFYIAQFIKNEFIYKYYKQLYQQLQNYITAIKEENPLVDEAFAESLTKLVEEIFRKDSSSTKDEKEEDFNAEYDKETVDIKPKEDDDYGIKQKIKSNIYFDSKQQLCNEDEIKRFDQIEKDTKLVTTNLKLQKTDSRDSSEMKIVTTITGDNKSHDNDQEQENTSFKKLLNEHKSFQSKKRNAQSTNTVQTEQLETLNLDLNNKLFQKQKSNSSHAIKLNENKKINQQMQNFLNDDETNKLKNSNQIVTELVTIGQNQKAQV</sequence>
<dbReference type="GeneID" id="7844008"/>
<name>I7M4F4_TETTS</name>
<evidence type="ECO:0000313" key="2">
    <source>
        <dbReference type="Proteomes" id="UP000009168"/>
    </source>
</evidence>
<reference evidence="2" key="1">
    <citation type="journal article" date="2006" name="PLoS Biol.">
        <title>Macronuclear genome sequence of the ciliate Tetrahymena thermophila, a model eukaryote.</title>
        <authorList>
            <person name="Eisen J.A."/>
            <person name="Coyne R.S."/>
            <person name="Wu M."/>
            <person name="Wu D."/>
            <person name="Thiagarajan M."/>
            <person name="Wortman J.R."/>
            <person name="Badger J.H."/>
            <person name="Ren Q."/>
            <person name="Amedeo P."/>
            <person name="Jones K.M."/>
            <person name="Tallon L.J."/>
            <person name="Delcher A.L."/>
            <person name="Salzberg S.L."/>
            <person name="Silva J.C."/>
            <person name="Haas B.J."/>
            <person name="Majoros W.H."/>
            <person name="Farzad M."/>
            <person name="Carlton J.M."/>
            <person name="Smith R.K. Jr."/>
            <person name="Garg J."/>
            <person name="Pearlman R.E."/>
            <person name="Karrer K.M."/>
            <person name="Sun L."/>
            <person name="Manning G."/>
            <person name="Elde N.C."/>
            <person name="Turkewitz A.P."/>
            <person name="Asai D.J."/>
            <person name="Wilkes D.E."/>
            <person name="Wang Y."/>
            <person name="Cai H."/>
            <person name="Collins K."/>
            <person name="Stewart B.A."/>
            <person name="Lee S.R."/>
            <person name="Wilamowska K."/>
            <person name="Weinberg Z."/>
            <person name="Ruzzo W.L."/>
            <person name="Wloga D."/>
            <person name="Gaertig J."/>
            <person name="Frankel J."/>
            <person name="Tsao C.-C."/>
            <person name="Gorovsky M.A."/>
            <person name="Keeling P.J."/>
            <person name="Waller R.F."/>
            <person name="Patron N.J."/>
            <person name="Cherry J.M."/>
            <person name="Stover N.A."/>
            <person name="Krieger C.J."/>
            <person name="del Toro C."/>
            <person name="Ryder H.F."/>
            <person name="Williamson S.C."/>
            <person name="Barbeau R.A."/>
            <person name="Hamilton E.P."/>
            <person name="Orias E."/>
        </authorList>
    </citation>
    <scope>NUCLEOTIDE SEQUENCE [LARGE SCALE GENOMIC DNA]</scope>
    <source>
        <strain evidence="2">SB210</strain>
    </source>
</reference>
<dbReference type="RefSeq" id="XP_001026960.2">
    <property type="nucleotide sequence ID" value="XM_001026960.2"/>
</dbReference>
<keyword evidence="2" id="KW-1185">Reference proteome</keyword>
<protein>
    <submittedName>
        <fullName evidence="1">Uncharacterized protein</fullName>
    </submittedName>
</protein>
<accession>I7M4F4</accession>
<dbReference type="AlphaFoldDB" id="I7M4F4"/>
<organism evidence="1 2">
    <name type="scientific">Tetrahymena thermophila (strain SB210)</name>
    <dbReference type="NCBI Taxonomy" id="312017"/>
    <lineage>
        <taxon>Eukaryota</taxon>
        <taxon>Sar</taxon>
        <taxon>Alveolata</taxon>
        <taxon>Ciliophora</taxon>
        <taxon>Intramacronucleata</taxon>
        <taxon>Oligohymenophorea</taxon>
        <taxon>Hymenostomatida</taxon>
        <taxon>Tetrahymenina</taxon>
        <taxon>Tetrahymenidae</taxon>
        <taxon>Tetrahymena</taxon>
    </lineage>
</organism>
<dbReference type="InParanoid" id="I7M4F4"/>
<gene>
    <name evidence="1" type="ORF">TTHERM_00688580</name>
</gene>
<proteinExistence type="predicted"/>
<dbReference type="Proteomes" id="UP000009168">
    <property type="component" value="Unassembled WGS sequence"/>
</dbReference>